<evidence type="ECO:0000313" key="1">
    <source>
        <dbReference type="EMBL" id="UOT58011.1"/>
    </source>
</evidence>
<dbReference type="KEGG" id="vg:77932618"/>
<sequence length="256" mass="28831">MPYLVTHPRRGFLGNDRVMHGGQNSNLRGLRGKVVGFHNGKVCIKWEKRGDTMEYSQDWAERNIAVSITCLVQYSGAFGGPRYVEKYAAYAKPEGWFTANPGTMLPQHAEMKREVDNMERVKAATQAAQVTEGLLYRLGLLMHDKPMFPCQAIRDIDGQVFNVRTAKEFQQLEPGMYTLKHGVPEEPKQEQKPAPKLDTRPVPEFPYWVRNKATGELTEIATQNQLEGLSDGEYAVLAKVSDLSIKPVKKSTISFS</sequence>
<dbReference type="Proteomes" id="UP000830307">
    <property type="component" value="Segment"/>
</dbReference>
<protein>
    <submittedName>
        <fullName evidence="1">Uncharacterized protein</fullName>
    </submittedName>
</protein>
<proteinExistence type="predicted"/>
<dbReference type="EMBL" id="OM810291">
    <property type="protein sequence ID" value="UOT58011.1"/>
    <property type="molecule type" value="Genomic_DNA"/>
</dbReference>
<keyword evidence="2" id="KW-1185">Reference proteome</keyword>
<name>A0AAE9KJD5_9CAUD</name>
<reference evidence="1" key="1">
    <citation type="submission" date="2022-02" db="EMBL/GenBank/DDBJ databases">
        <title>The Aeromonas hydrophila phage ZPAH14.</title>
        <authorList>
            <person name="Li J."/>
        </authorList>
    </citation>
    <scope>NUCLEOTIDE SEQUENCE</scope>
</reference>
<dbReference type="GeneID" id="77932618"/>
<accession>A0AAE9KJD5</accession>
<organism evidence="1 2">
    <name type="scientific">Aeromonas phage ZPAH14</name>
    <dbReference type="NCBI Taxonomy" id="2924887"/>
    <lineage>
        <taxon>Viruses</taxon>
        <taxon>Duplodnaviria</taxon>
        <taxon>Heunggongvirae</taxon>
        <taxon>Uroviricota</taxon>
        <taxon>Caudoviricetes</taxon>
        <taxon>Chaseviridae</taxon>
        <taxon>Nefertitivirinae</taxon>
        <taxon>Shantouvirus</taxon>
        <taxon>Shantouvirus ZPAH14</taxon>
    </lineage>
</organism>
<evidence type="ECO:0000313" key="2">
    <source>
        <dbReference type="Proteomes" id="UP000830307"/>
    </source>
</evidence>
<dbReference type="RefSeq" id="YP_010656720.1">
    <property type="nucleotide sequence ID" value="NC_070840.1"/>
</dbReference>